<dbReference type="InterPro" id="IPR015131">
    <property type="entry name" value="Killer_tox_Kp4"/>
</dbReference>
<evidence type="ECO:0000259" key="4">
    <source>
        <dbReference type="Pfam" id="PF09044"/>
    </source>
</evidence>
<feature type="region of interest" description="Disordered" evidence="1">
    <location>
        <begin position="276"/>
        <end position="310"/>
    </location>
</feature>
<sequence length="310" mass="32909">MRSIITIVLGSLSLASGLGINCKGSSLCKSAGANLEQIASYVNDEVTTDPGRTVPAGGGNICVANLCAFTQNTDKEITIEEVQKYVKGLQDNKCTICGSIPLDGGDDVKKGQLTVNYVRPLNRAVDMPPTQDLATASDIPHSRTAHSAPPTPDTNAHADAASKSALTKAKHNLAYLFNPKDATHAPAKVRTRALLRSLRYIGTFVFWRIVRYGKYALVGSVVAALSATAFGSVVTGVGWIVAPPTIAGTIGIGTLWAIGKWGFSKTKAGKKMEARIAGRQQNGRAETTVTSTTREDGQWRDVQGPRAMPW</sequence>
<feature type="chain" id="PRO_5046971892" description="Killer toxin Kp4 domain-containing protein" evidence="3">
    <location>
        <begin position="18"/>
        <end position="310"/>
    </location>
</feature>
<feature type="transmembrane region" description="Helical" evidence="2">
    <location>
        <begin position="246"/>
        <end position="263"/>
    </location>
</feature>
<organism evidence="5 6">
    <name type="scientific">Seiridium unicorne</name>
    <dbReference type="NCBI Taxonomy" id="138068"/>
    <lineage>
        <taxon>Eukaryota</taxon>
        <taxon>Fungi</taxon>
        <taxon>Dikarya</taxon>
        <taxon>Ascomycota</taxon>
        <taxon>Pezizomycotina</taxon>
        <taxon>Sordariomycetes</taxon>
        <taxon>Xylariomycetidae</taxon>
        <taxon>Amphisphaeriales</taxon>
        <taxon>Sporocadaceae</taxon>
        <taxon>Seiridium</taxon>
    </lineage>
</organism>
<protein>
    <recommendedName>
        <fullName evidence="4">Killer toxin Kp4 domain-containing protein</fullName>
    </recommendedName>
</protein>
<evidence type="ECO:0000256" key="3">
    <source>
        <dbReference type="SAM" id="SignalP"/>
    </source>
</evidence>
<feature type="region of interest" description="Disordered" evidence="1">
    <location>
        <begin position="127"/>
        <end position="161"/>
    </location>
</feature>
<feature type="transmembrane region" description="Helical" evidence="2">
    <location>
        <begin position="217"/>
        <end position="240"/>
    </location>
</feature>
<dbReference type="Gene3D" id="3.30.430.10">
    <property type="entry name" value="Killer Toxin P4, subunit A"/>
    <property type="match status" value="1"/>
</dbReference>
<evidence type="ECO:0000256" key="2">
    <source>
        <dbReference type="SAM" id="Phobius"/>
    </source>
</evidence>
<gene>
    <name evidence="5" type="ORF">SUNI508_13181</name>
</gene>
<accession>A0ABR2VEK9</accession>
<dbReference type="Pfam" id="PF09044">
    <property type="entry name" value="Kp4"/>
    <property type="match status" value="1"/>
</dbReference>
<keyword evidence="2" id="KW-1133">Transmembrane helix</keyword>
<comment type="caution">
    <text evidence="5">The sequence shown here is derived from an EMBL/GenBank/DDBJ whole genome shotgun (WGS) entry which is preliminary data.</text>
</comment>
<proteinExistence type="predicted"/>
<dbReference type="InterPro" id="IPR011329">
    <property type="entry name" value="Killer_tox_Kp4/SMK"/>
</dbReference>
<keyword evidence="2" id="KW-0472">Membrane</keyword>
<keyword evidence="3" id="KW-0732">Signal</keyword>
<evidence type="ECO:0000313" key="5">
    <source>
        <dbReference type="EMBL" id="KAK9425251.1"/>
    </source>
</evidence>
<feature type="domain" description="Killer toxin Kp4" evidence="4">
    <location>
        <begin position="9"/>
        <end position="118"/>
    </location>
</feature>
<name>A0ABR2VEK9_9PEZI</name>
<dbReference type="Proteomes" id="UP001408356">
    <property type="component" value="Unassembled WGS sequence"/>
</dbReference>
<keyword evidence="6" id="KW-1185">Reference proteome</keyword>
<dbReference type="EMBL" id="JARVKF010000022">
    <property type="protein sequence ID" value="KAK9425251.1"/>
    <property type="molecule type" value="Genomic_DNA"/>
</dbReference>
<evidence type="ECO:0000313" key="6">
    <source>
        <dbReference type="Proteomes" id="UP001408356"/>
    </source>
</evidence>
<dbReference type="SUPFAM" id="SSF55221">
    <property type="entry name" value="Yeast killer toxins"/>
    <property type="match status" value="1"/>
</dbReference>
<feature type="signal peptide" evidence="3">
    <location>
        <begin position="1"/>
        <end position="17"/>
    </location>
</feature>
<evidence type="ECO:0000256" key="1">
    <source>
        <dbReference type="SAM" id="MobiDB-lite"/>
    </source>
</evidence>
<feature type="compositionally biased region" description="Polar residues" evidence="1">
    <location>
        <begin position="279"/>
        <end position="292"/>
    </location>
</feature>
<keyword evidence="2" id="KW-0812">Transmembrane</keyword>
<reference evidence="5 6" key="1">
    <citation type="journal article" date="2024" name="J. Plant Pathol.">
        <title>Sequence and assembly of the genome of Seiridium unicorne, isolate CBS 538.82, causal agent of cypress canker disease.</title>
        <authorList>
            <person name="Scali E."/>
            <person name="Rocca G.D."/>
            <person name="Danti R."/>
            <person name="Garbelotto M."/>
            <person name="Barberini S."/>
            <person name="Baroncelli R."/>
            <person name="Emiliani G."/>
        </authorList>
    </citation>
    <scope>NUCLEOTIDE SEQUENCE [LARGE SCALE GENOMIC DNA]</scope>
    <source>
        <strain evidence="5 6">BM-138-508</strain>
    </source>
</reference>